<sequence>MAITSKNINKVKIEFPIQYFEGNIIITQEREAWAIYEIASFNYNDHISDQRKIDRLLSITSFLSIIGDKFHILWLPEVHDIRSHHEQLRNRMKGPLKDWGTQYIKSHEQYLLDIYDSGINTNNVKYKAYIAIYLPKGENHDLVDQVENIVVEAKKIWHHPKRLFEMISGINEPEIYEYEFQDYLRRENQIFDRLSRKIKIKRGDEATTEWLLKRNFWWGIADPDLRSTKTRQWSPSKRKGLRNGLATMLYDPRQVLTLTEGETDTSHPRRIMITQPHAAEEKNIYHTYLTISDLGDEKDIPGQEWLYLATFLPFPIEMSVKVEVLEHKEALSKLGKKRLEIDNQIENIREANANVPKDLQDKAESAHYLEGEYTTRKNPTFLTHITFGIHHTDPHVLRSNAKILQDHFKDIGNIQVVQPAGDQWLLFNDFIPGSPRYVSDYIHRIPPETLAAAMIGATQELGDDTGIYIGTTGRKPVYLDPGLPSQINRSPSITFTGTLGGGKSVATNLVSYIVAMLGGKVLMFDPKDERTDWPNHLTELSDIGEVQVVTLSSSVEDQGKLDPFVMLKDLESAKEAAVEVLSYYAAVKTDSIEYSYISRAVKRVADRPEPRLYKCIDELYVIGTETVGTKTRSEAQISAEILDSFKELSFAKLLFADVGKEIKTINLDCAINILQIQELVLPDPDTLKENYSLSEKMSIGIMFIISRFANQFLLQDKSYFKLSVFEEAWSFLNTTGGKTIGNKNVRTGRSLNGGGAFVTQNPTDIPNDLATNIGVKFAFRDSDVDKIKSTLSYYGLEHTQENIDTIRNLENGQCLMQDIYGRIGVMTFDVVFEHLFECFDTRPKENAEEDAKTDEMAILEKFQAFHDSEMAVEGDAS</sequence>
<dbReference type="RefSeq" id="WP_375356320.1">
    <property type="nucleotide sequence ID" value="NZ_JBHHMI010000013.1"/>
</dbReference>
<reference evidence="1 2" key="1">
    <citation type="submission" date="2024-09" db="EMBL/GenBank/DDBJ databases">
        <title>Paenibacillus zeirhizospherea sp. nov., isolated from surface of the maize (Zea mays) roots in a horticulture field, Hungary.</title>
        <authorList>
            <person name="Marton D."/>
            <person name="Farkas M."/>
            <person name="Bedics A."/>
            <person name="Toth E."/>
            <person name="Tancsics A."/>
            <person name="Boka K."/>
            <person name="Maroti G."/>
            <person name="Kriszt B."/>
            <person name="Cserhati M."/>
        </authorList>
    </citation>
    <scope>NUCLEOTIDE SEQUENCE [LARGE SCALE GENOMIC DNA]</scope>
    <source>
        <strain evidence="1 2">KCTC 33519</strain>
    </source>
</reference>
<dbReference type="InterPro" id="IPR016628">
    <property type="entry name" value="ATPase_SAG2001_prd"/>
</dbReference>
<dbReference type="Pfam" id="PF12846">
    <property type="entry name" value="AAA_10"/>
    <property type="match status" value="1"/>
</dbReference>
<dbReference type="InterPro" id="IPR051162">
    <property type="entry name" value="T4SS_component"/>
</dbReference>
<accession>A0ABV5AVX7</accession>
<dbReference type="PANTHER" id="PTHR30121:SF6">
    <property type="entry name" value="SLR6007 PROTEIN"/>
    <property type="match status" value="1"/>
</dbReference>
<evidence type="ECO:0000313" key="1">
    <source>
        <dbReference type="EMBL" id="MFB5268167.1"/>
    </source>
</evidence>
<dbReference type="Proteomes" id="UP001580346">
    <property type="component" value="Unassembled WGS sequence"/>
</dbReference>
<dbReference type="SUPFAM" id="SSF52540">
    <property type="entry name" value="P-loop containing nucleoside triphosphate hydrolases"/>
    <property type="match status" value="1"/>
</dbReference>
<keyword evidence="1" id="KW-0067">ATP-binding</keyword>
<dbReference type="InterPro" id="IPR027417">
    <property type="entry name" value="P-loop_NTPase"/>
</dbReference>
<organism evidence="1 2">
    <name type="scientific">Paenibacillus enshidis</name>
    <dbReference type="NCBI Taxonomy" id="1458439"/>
    <lineage>
        <taxon>Bacteria</taxon>
        <taxon>Bacillati</taxon>
        <taxon>Bacillota</taxon>
        <taxon>Bacilli</taxon>
        <taxon>Bacillales</taxon>
        <taxon>Paenibacillaceae</taxon>
        <taxon>Paenibacillus</taxon>
    </lineage>
</organism>
<comment type="caution">
    <text evidence="1">The sequence shown here is derived from an EMBL/GenBank/DDBJ whole genome shotgun (WGS) entry which is preliminary data.</text>
</comment>
<protein>
    <submittedName>
        <fullName evidence="1">ATP-binding protein</fullName>
    </submittedName>
</protein>
<gene>
    <name evidence="1" type="ORF">ACE41H_15470</name>
</gene>
<dbReference type="EMBL" id="JBHHMI010000013">
    <property type="protein sequence ID" value="MFB5268167.1"/>
    <property type="molecule type" value="Genomic_DNA"/>
</dbReference>
<keyword evidence="2" id="KW-1185">Reference proteome</keyword>
<evidence type="ECO:0000313" key="2">
    <source>
        <dbReference type="Proteomes" id="UP001580346"/>
    </source>
</evidence>
<dbReference type="Gene3D" id="3.40.50.300">
    <property type="entry name" value="P-loop containing nucleotide triphosphate hydrolases"/>
    <property type="match status" value="2"/>
</dbReference>
<dbReference type="GO" id="GO:0005524">
    <property type="term" value="F:ATP binding"/>
    <property type="evidence" value="ECO:0007669"/>
    <property type="project" value="UniProtKB-KW"/>
</dbReference>
<dbReference type="PIRSF" id="PIRSF015040">
    <property type="entry name" value="ATPase_SAG2001_prd"/>
    <property type="match status" value="1"/>
</dbReference>
<dbReference type="PANTHER" id="PTHR30121">
    <property type="entry name" value="UNCHARACTERIZED PROTEIN YJGR-RELATED"/>
    <property type="match status" value="1"/>
</dbReference>
<proteinExistence type="predicted"/>
<name>A0ABV5AVX7_9BACL</name>
<keyword evidence="1" id="KW-0547">Nucleotide-binding</keyword>